<evidence type="ECO:0000256" key="1">
    <source>
        <dbReference type="SAM" id="Coils"/>
    </source>
</evidence>
<gene>
    <name evidence="2" type="ORF">PGLA1383_LOCUS18238</name>
</gene>
<dbReference type="EMBL" id="CAJNNV010011595">
    <property type="protein sequence ID" value="CAE8599897.1"/>
    <property type="molecule type" value="Genomic_DNA"/>
</dbReference>
<feature type="non-terminal residue" evidence="2">
    <location>
        <position position="1"/>
    </location>
</feature>
<proteinExistence type="predicted"/>
<reference evidence="2" key="1">
    <citation type="submission" date="2021-02" db="EMBL/GenBank/DDBJ databases">
        <authorList>
            <person name="Dougan E. K."/>
            <person name="Rhodes N."/>
            <person name="Thang M."/>
            <person name="Chan C."/>
        </authorList>
    </citation>
    <scope>NUCLEOTIDE SEQUENCE</scope>
</reference>
<evidence type="ECO:0000313" key="3">
    <source>
        <dbReference type="Proteomes" id="UP000654075"/>
    </source>
</evidence>
<name>A0A813ECP4_POLGL</name>
<protein>
    <submittedName>
        <fullName evidence="2">Uncharacterized protein</fullName>
    </submittedName>
</protein>
<sequence>MAVPDEGSSHAEACAASSPQGKAMVVDLDLEDYVHKLEMQLSMKSTMLEEALRLHSSFQARLHALEEGITWKDGQLAVLMQQSAEAWQRASEASRDRTAWRERSERLEEENCVLRDELMQSADTNEQLRQLLEVLEAKRDRERDISPGGGEFRRVRQATWRF</sequence>
<comment type="caution">
    <text evidence="2">The sequence shown here is derived from an EMBL/GenBank/DDBJ whole genome shotgun (WGS) entry which is preliminary data.</text>
</comment>
<feature type="coiled-coil region" evidence="1">
    <location>
        <begin position="90"/>
        <end position="145"/>
    </location>
</feature>
<organism evidence="2 3">
    <name type="scientific">Polarella glacialis</name>
    <name type="common">Dinoflagellate</name>
    <dbReference type="NCBI Taxonomy" id="89957"/>
    <lineage>
        <taxon>Eukaryota</taxon>
        <taxon>Sar</taxon>
        <taxon>Alveolata</taxon>
        <taxon>Dinophyceae</taxon>
        <taxon>Suessiales</taxon>
        <taxon>Suessiaceae</taxon>
        <taxon>Polarella</taxon>
    </lineage>
</organism>
<keyword evidence="3" id="KW-1185">Reference proteome</keyword>
<dbReference type="AlphaFoldDB" id="A0A813ECP4"/>
<evidence type="ECO:0000313" key="2">
    <source>
        <dbReference type="EMBL" id="CAE8599897.1"/>
    </source>
</evidence>
<keyword evidence="1" id="KW-0175">Coiled coil</keyword>
<accession>A0A813ECP4</accession>
<dbReference type="Proteomes" id="UP000654075">
    <property type="component" value="Unassembled WGS sequence"/>
</dbReference>